<evidence type="ECO:0000313" key="9">
    <source>
        <dbReference type="Proteomes" id="UP000267268"/>
    </source>
</evidence>
<protein>
    <recommendedName>
        <fullName evidence="2 7">Glutamate racemase</fullName>
        <ecNumber evidence="2 7">5.1.1.3</ecNumber>
    </recommendedName>
</protein>
<evidence type="ECO:0000256" key="7">
    <source>
        <dbReference type="HAMAP-Rule" id="MF_00258"/>
    </source>
</evidence>
<comment type="function">
    <text evidence="7">Provides the (R)-glutamate required for cell wall biosynthesis.</text>
</comment>
<gene>
    <name evidence="7 8" type="primary">murI</name>
    <name evidence="8" type="ORF">EI427_03405</name>
</gene>
<feature type="binding site" evidence="7">
    <location>
        <begin position="6"/>
        <end position="7"/>
    </location>
    <ligand>
        <name>substrate</name>
    </ligand>
</feature>
<evidence type="ECO:0000256" key="1">
    <source>
        <dbReference type="ARBA" id="ARBA00001602"/>
    </source>
</evidence>
<proteinExistence type="inferred from homology"/>
<comment type="pathway">
    <text evidence="7">Cell wall biogenesis; peptidoglycan biosynthesis.</text>
</comment>
<comment type="catalytic activity">
    <reaction evidence="1 7">
        <text>L-glutamate = D-glutamate</text>
        <dbReference type="Rhea" id="RHEA:12813"/>
        <dbReference type="ChEBI" id="CHEBI:29985"/>
        <dbReference type="ChEBI" id="CHEBI:29986"/>
        <dbReference type="EC" id="5.1.1.3"/>
    </reaction>
</comment>
<feature type="binding site" evidence="7">
    <location>
        <begin position="180"/>
        <end position="181"/>
    </location>
    <ligand>
        <name>substrate</name>
    </ligand>
</feature>
<dbReference type="InterPro" id="IPR001920">
    <property type="entry name" value="Asp/Glu_race"/>
</dbReference>
<dbReference type="GO" id="GO:0008881">
    <property type="term" value="F:glutamate racemase activity"/>
    <property type="evidence" value="ECO:0007669"/>
    <property type="project" value="UniProtKB-UniRule"/>
</dbReference>
<dbReference type="GO" id="GO:0008360">
    <property type="term" value="P:regulation of cell shape"/>
    <property type="evidence" value="ECO:0007669"/>
    <property type="project" value="UniProtKB-KW"/>
</dbReference>
<dbReference type="InterPro" id="IPR015942">
    <property type="entry name" value="Asp/Glu/hydantoin_racemase"/>
</dbReference>
<dbReference type="InterPro" id="IPR033134">
    <property type="entry name" value="Asp/Glu_racemase_AS_2"/>
</dbReference>
<dbReference type="InterPro" id="IPR004391">
    <property type="entry name" value="Glu_race"/>
</dbReference>
<dbReference type="PROSITE" id="PS00923">
    <property type="entry name" value="ASP_GLU_RACEMASE_1"/>
    <property type="match status" value="1"/>
</dbReference>
<dbReference type="PROSITE" id="PS00924">
    <property type="entry name" value="ASP_GLU_RACEMASE_2"/>
    <property type="match status" value="1"/>
</dbReference>
<keyword evidence="3 7" id="KW-0133">Cell shape</keyword>
<evidence type="ECO:0000256" key="3">
    <source>
        <dbReference type="ARBA" id="ARBA00022960"/>
    </source>
</evidence>
<dbReference type="EC" id="5.1.1.3" evidence="2 7"/>
<dbReference type="OrthoDB" id="9801055at2"/>
<dbReference type="RefSeq" id="WP_126611638.1">
    <property type="nucleotide sequence ID" value="NZ_CP034562.1"/>
</dbReference>
<sequence>MIGFFDSGVGGLSVWRAFQKEAPTIPLLYFADQEFCPYGEKSHDELIERADKIAEFLISKGAKIIVVACNTATAAAIEFLRNKYPIPFVGMEPAIKTAALASTSKAVGVLATEGTFSGRLFNETKEKYAKGVNVIIQAGKGMVDLVENQLIGTSAAHKVLKNLLVEMIAQDVDHIVLGCTHYPFLKNDIQEIVGTEVTLIDPAPAVVRQIKRIIDKENLVFDNNEKYQFYTTNNNVSVFQQQVIQLVPITKNNTFNTCRL</sequence>
<dbReference type="KEGG" id="fll:EI427_03405"/>
<dbReference type="Pfam" id="PF01177">
    <property type="entry name" value="Asp_Glu_race"/>
    <property type="match status" value="1"/>
</dbReference>
<dbReference type="NCBIfam" id="TIGR00067">
    <property type="entry name" value="glut_race"/>
    <property type="match status" value="1"/>
</dbReference>
<dbReference type="Gene3D" id="3.40.50.1860">
    <property type="match status" value="2"/>
</dbReference>
<evidence type="ECO:0000256" key="4">
    <source>
        <dbReference type="ARBA" id="ARBA00022984"/>
    </source>
</evidence>
<dbReference type="UniPathway" id="UPA00219"/>
<organism evidence="8 9">
    <name type="scientific">Flammeovirga pectinis</name>
    <dbReference type="NCBI Taxonomy" id="2494373"/>
    <lineage>
        <taxon>Bacteria</taxon>
        <taxon>Pseudomonadati</taxon>
        <taxon>Bacteroidota</taxon>
        <taxon>Cytophagia</taxon>
        <taxon>Cytophagales</taxon>
        <taxon>Flammeovirgaceae</taxon>
        <taxon>Flammeovirga</taxon>
    </lineage>
</organism>
<dbReference type="PANTHER" id="PTHR21198:SF2">
    <property type="entry name" value="GLUTAMATE RACEMASE"/>
    <property type="match status" value="1"/>
</dbReference>
<evidence type="ECO:0000256" key="5">
    <source>
        <dbReference type="ARBA" id="ARBA00023235"/>
    </source>
</evidence>
<dbReference type="EMBL" id="CP034562">
    <property type="protein sequence ID" value="AZQ61302.1"/>
    <property type="molecule type" value="Genomic_DNA"/>
</dbReference>
<evidence type="ECO:0000313" key="8">
    <source>
        <dbReference type="EMBL" id="AZQ61302.1"/>
    </source>
</evidence>
<dbReference type="AlphaFoldDB" id="A0A3Q9FJ82"/>
<name>A0A3Q9FJ82_9BACT</name>
<evidence type="ECO:0000256" key="2">
    <source>
        <dbReference type="ARBA" id="ARBA00013090"/>
    </source>
</evidence>
<dbReference type="SUPFAM" id="SSF53681">
    <property type="entry name" value="Aspartate/glutamate racemase"/>
    <property type="match status" value="2"/>
</dbReference>
<reference evidence="8 9" key="1">
    <citation type="submission" date="2018-12" db="EMBL/GenBank/DDBJ databases">
        <title>Flammeovirga pectinis sp. nov., isolated from the gut of the Korean scallop, Patinopecten yessoensis.</title>
        <authorList>
            <person name="Bae J.-W."/>
            <person name="Jeong Y.-S."/>
            <person name="Kang W."/>
        </authorList>
    </citation>
    <scope>NUCLEOTIDE SEQUENCE [LARGE SCALE GENOMIC DNA]</scope>
    <source>
        <strain evidence="8 9">L12M1</strain>
    </source>
</reference>
<feature type="active site" description="Proton donor/acceptor" evidence="7">
    <location>
        <position position="69"/>
    </location>
</feature>
<keyword evidence="5 7" id="KW-0413">Isomerase</keyword>
<keyword evidence="9" id="KW-1185">Reference proteome</keyword>
<feature type="binding site" evidence="7">
    <location>
        <begin position="70"/>
        <end position="71"/>
    </location>
    <ligand>
        <name>substrate</name>
    </ligand>
</feature>
<keyword evidence="6 7" id="KW-0961">Cell wall biogenesis/degradation</keyword>
<dbReference type="FunFam" id="3.40.50.1860:FF:000001">
    <property type="entry name" value="Glutamate racemase"/>
    <property type="match status" value="1"/>
</dbReference>
<comment type="similarity">
    <text evidence="7">Belongs to the aspartate/glutamate racemases family.</text>
</comment>
<accession>A0A3Q9FJ82</accession>
<dbReference type="PANTHER" id="PTHR21198">
    <property type="entry name" value="GLUTAMATE RACEMASE"/>
    <property type="match status" value="1"/>
</dbReference>
<dbReference type="Proteomes" id="UP000267268">
    <property type="component" value="Chromosome 1"/>
</dbReference>
<evidence type="ECO:0000256" key="6">
    <source>
        <dbReference type="ARBA" id="ARBA00023316"/>
    </source>
</evidence>
<feature type="active site" description="Proton donor/acceptor" evidence="7">
    <location>
        <position position="179"/>
    </location>
</feature>
<dbReference type="GO" id="GO:0071555">
    <property type="term" value="P:cell wall organization"/>
    <property type="evidence" value="ECO:0007669"/>
    <property type="project" value="UniProtKB-KW"/>
</dbReference>
<dbReference type="GO" id="GO:0009252">
    <property type="term" value="P:peptidoglycan biosynthetic process"/>
    <property type="evidence" value="ECO:0007669"/>
    <property type="project" value="UniProtKB-UniRule"/>
</dbReference>
<keyword evidence="4 7" id="KW-0573">Peptidoglycan synthesis</keyword>
<feature type="binding site" evidence="7">
    <location>
        <begin position="38"/>
        <end position="39"/>
    </location>
    <ligand>
        <name>substrate</name>
    </ligand>
</feature>
<dbReference type="HAMAP" id="MF_00258">
    <property type="entry name" value="Glu_racemase"/>
    <property type="match status" value="1"/>
</dbReference>
<dbReference type="InterPro" id="IPR018187">
    <property type="entry name" value="Asp/Glu_racemase_AS_1"/>
</dbReference>